<evidence type="ECO:0000256" key="6">
    <source>
        <dbReference type="ARBA" id="ARBA00022475"/>
    </source>
</evidence>
<reference evidence="29" key="1">
    <citation type="submission" date="2015-07" db="EMBL/GenBank/DDBJ databases">
        <title>Transcriptome Assembly of Anthurium amnicola.</title>
        <authorList>
            <person name="Suzuki J."/>
        </authorList>
    </citation>
    <scope>NUCLEOTIDE SEQUENCE</scope>
</reference>
<comment type="similarity">
    <text evidence="4">Belongs to the protein kinase superfamily. Ser/Thr protein kinase family.</text>
</comment>
<accession>A0A1D1XYJ8</accession>
<dbReference type="PANTHER" id="PTHR27008:SF499">
    <property type="entry name" value="OS06G0581500 PROTEIN"/>
    <property type="match status" value="1"/>
</dbReference>
<evidence type="ECO:0000256" key="14">
    <source>
        <dbReference type="ARBA" id="ARBA00022741"/>
    </source>
</evidence>
<evidence type="ECO:0000256" key="13">
    <source>
        <dbReference type="ARBA" id="ARBA00022737"/>
    </source>
</evidence>
<dbReference type="PANTHER" id="PTHR27008">
    <property type="entry name" value="OS04G0122200 PROTEIN"/>
    <property type="match status" value="1"/>
</dbReference>
<dbReference type="GO" id="GO:0005886">
    <property type="term" value="C:plasma membrane"/>
    <property type="evidence" value="ECO:0007669"/>
    <property type="project" value="UniProtKB-SubCell"/>
</dbReference>
<dbReference type="SMART" id="SM00220">
    <property type="entry name" value="S_TKc"/>
    <property type="match status" value="1"/>
</dbReference>
<evidence type="ECO:0000256" key="9">
    <source>
        <dbReference type="ARBA" id="ARBA00022614"/>
    </source>
</evidence>
<keyword evidence="14 26" id="KW-0547">Nucleotide-binding</keyword>
<evidence type="ECO:0000256" key="23">
    <source>
        <dbReference type="ARBA" id="ARBA00054320"/>
    </source>
</evidence>
<evidence type="ECO:0000256" key="17">
    <source>
        <dbReference type="ARBA" id="ARBA00022989"/>
    </source>
</evidence>
<dbReference type="InterPro" id="IPR011009">
    <property type="entry name" value="Kinase-like_dom_sf"/>
</dbReference>
<evidence type="ECO:0000256" key="18">
    <source>
        <dbReference type="ARBA" id="ARBA00023136"/>
    </source>
</evidence>
<comment type="function">
    <text evidence="23">Receptor kinase that detects X.oryzae pv. oryzae protein Ax21 to promote innate immunity. Following X.oryzae pv. oryzae protein Ax21 detection, undergoes cleavage, releasing the processed protein kinase Xa21 chain.</text>
</comment>
<dbReference type="SMART" id="SM00369">
    <property type="entry name" value="LRR_TYP"/>
    <property type="match status" value="7"/>
</dbReference>
<evidence type="ECO:0000256" key="21">
    <source>
        <dbReference type="ARBA" id="ARBA00047899"/>
    </source>
</evidence>
<dbReference type="Gene3D" id="3.30.200.20">
    <property type="entry name" value="Phosphorylase Kinase, domain 1"/>
    <property type="match status" value="1"/>
</dbReference>
<evidence type="ECO:0000256" key="22">
    <source>
        <dbReference type="ARBA" id="ARBA00048679"/>
    </source>
</evidence>
<evidence type="ECO:0000256" key="12">
    <source>
        <dbReference type="ARBA" id="ARBA00022729"/>
    </source>
</evidence>
<evidence type="ECO:0000256" key="7">
    <source>
        <dbReference type="ARBA" id="ARBA00022527"/>
    </source>
</evidence>
<dbReference type="FunFam" id="1.10.510.10:FF:000358">
    <property type="entry name" value="Putative leucine-rich repeat receptor-like serine/threonine-protein kinase"/>
    <property type="match status" value="1"/>
</dbReference>
<comment type="function">
    <text evidence="24">The processed protein kinase Xa21 chain released by protein cleavage after X.oryzae pv. oryzae protein Ax21 detection translocates into the nucleus where it can bind and regulate WRKY62, a transcription factor. Confers resistance to the bacterial pathogen X.oryzae pv. oryzae (Xoo).</text>
</comment>
<keyword evidence="13" id="KW-0677">Repeat</keyword>
<keyword evidence="11 27" id="KW-0812">Transmembrane</keyword>
<dbReference type="InterPro" id="IPR013210">
    <property type="entry name" value="LRR_N_plant-typ"/>
</dbReference>
<evidence type="ECO:0000259" key="28">
    <source>
        <dbReference type="PROSITE" id="PS50011"/>
    </source>
</evidence>
<evidence type="ECO:0000256" key="20">
    <source>
        <dbReference type="ARBA" id="ARBA00023180"/>
    </source>
</evidence>
<dbReference type="InterPro" id="IPR001611">
    <property type="entry name" value="Leu-rich_rpt"/>
</dbReference>
<organism evidence="29">
    <name type="scientific">Anthurium amnicola</name>
    <dbReference type="NCBI Taxonomy" id="1678845"/>
    <lineage>
        <taxon>Eukaryota</taxon>
        <taxon>Viridiplantae</taxon>
        <taxon>Streptophyta</taxon>
        <taxon>Embryophyta</taxon>
        <taxon>Tracheophyta</taxon>
        <taxon>Spermatophyta</taxon>
        <taxon>Magnoliopsida</taxon>
        <taxon>Liliopsida</taxon>
        <taxon>Araceae</taxon>
        <taxon>Pothoideae</taxon>
        <taxon>Potheae</taxon>
        <taxon>Anthurium</taxon>
    </lineage>
</organism>
<dbReference type="Pfam" id="PF13855">
    <property type="entry name" value="LRR_8"/>
    <property type="match status" value="1"/>
</dbReference>
<dbReference type="InterPro" id="IPR003591">
    <property type="entry name" value="Leu-rich_rpt_typical-subtyp"/>
</dbReference>
<comment type="catalytic activity">
    <reaction evidence="21">
        <text>L-threonyl-[protein] + ATP = O-phospho-L-threonyl-[protein] + ADP + H(+)</text>
        <dbReference type="Rhea" id="RHEA:46608"/>
        <dbReference type="Rhea" id="RHEA-COMP:11060"/>
        <dbReference type="Rhea" id="RHEA-COMP:11605"/>
        <dbReference type="ChEBI" id="CHEBI:15378"/>
        <dbReference type="ChEBI" id="CHEBI:30013"/>
        <dbReference type="ChEBI" id="CHEBI:30616"/>
        <dbReference type="ChEBI" id="CHEBI:61977"/>
        <dbReference type="ChEBI" id="CHEBI:456216"/>
        <dbReference type="EC" id="2.7.11.1"/>
    </reaction>
</comment>
<dbReference type="FunFam" id="3.80.10.10:FF:000383">
    <property type="entry name" value="Leucine-rich repeat receptor protein kinase EMS1"/>
    <property type="match status" value="1"/>
</dbReference>
<dbReference type="EC" id="2.7.11.1" evidence="5"/>
<evidence type="ECO:0000313" key="29">
    <source>
        <dbReference type="EMBL" id="JAT47465.1"/>
    </source>
</evidence>
<keyword evidence="17 27" id="KW-1133">Transmembrane helix</keyword>
<evidence type="ECO:0000256" key="8">
    <source>
        <dbReference type="ARBA" id="ARBA00022553"/>
    </source>
</evidence>
<evidence type="ECO:0000256" key="24">
    <source>
        <dbReference type="ARBA" id="ARBA00056628"/>
    </source>
</evidence>
<dbReference type="FunFam" id="3.80.10.10:FF:000288">
    <property type="entry name" value="LRR receptor-like serine/threonine-protein kinase EFR"/>
    <property type="match status" value="1"/>
</dbReference>
<evidence type="ECO:0000256" key="26">
    <source>
        <dbReference type="PROSITE-ProRule" id="PRU10141"/>
    </source>
</evidence>
<evidence type="ECO:0000256" key="3">
    <source>
        <dbReference type="ARBA" id="ARBA00004479"/>
    </source>
</evidence>
<dbReference type="Gene3D" id="1.10.510.10">
    <property type="entry name" value="Transferase(Phosphotransferase) domain 1"/>
    <property type="match status" value="1"/>
</dbReference>
<dbReference type="AlphaFoldDB" id="A0A1D1XYJ8"/>
<keyword evidence="8" id="KW-0597">Phosphoprotein</keyword>
<dbReference type="GO" id="GO:0004674">
    <property type="term" value="F:protein serine/threonine kinase activity"/>
    <property type="evidence" value="ECO:0007669"/>
    <property type="project" value="UniProtKB-KW"/>
</dbReference>
<comment type="catalytic activity">
    <reaction evidence="22">
        <text>L-seryl-[protein] + ATP = O-phospho-L-seryl-[protein] + ADP + H(+)</text>
        <dbReference type="Rhea" id="RHEA:17989"/>
        <dbReference type="Rhea" id="RHEA-COMP:9863"/>
        <dbReference type="Rhea" id="RHEA-COMP:11604"/>
        <dbReference type="ChEBI" id="CHEBI:15378"/>
        <dbReference type="ChEBI" id="CHEBI:29999"/>
        <dbReference type="ChEBI" id="CHEBI:30616"/>
        <dbReference type="ChEBI" id="CHEBI:83421"/>
        <dbReference type="ChEBI" id="CHEBI:456216"/>
        <dbReference type="EC" id="2.7.11.1"/>
    </reaction>
</comment>
<feature type="domain" description="Protein kinase" evidence="28">
    <location>
        <begin position="731"/>
        <end position="1036"/>
    </location>
</feature>
<feature type="binding site" evidence="26">
    <location>
        <position position="759"/>
    </location>
    <ligand>
        <name>ATP</name>
        <dbReference type="ChEBI" id="CHEBI:30616"/>
    </ligand>
</feature>
<dbReference type="GO" id="GO:0005789">
    <property type="term" value="C:endoplasmic reticulum membrane"/>
    <property type="evidence" value="ECO:0007669"/>
    <property type="project" value="UniProtKB-SubCell"/>
</dbReference>
<evidence type="ECO:0000256" key="19">
    <source>
        <dbReference type="ARBA" id="ARBA00023170"/>
    </source>
</evidence>
<name>A0A1D1XYJ8_9ARAE</name>
<keyword evidence="7" id="KW-0723">Serine/threonine-protein kinase</keyword>
<dbReference type="InterPro" id="IPR008271">
    <property type="entry name" value="Ser/Thr_kinase_AS"/>
</dbReference>
<keyword evidence="15 29" id="KW-0418">Kinase</keyword>
<dbReference type="SUPFAM" id="SSF52058">
    <property type="entry name" value="L domain-like"/>
    <property type="match status" value="3"/>
</dbReference>
<feature type="transmembrane region" description="Helical" evidence="27">
    <location>
        <begin position="674"/>
        <end position="695"/>
    </location>
</feature>
<dbReference type="Pfam" id="PF00560">
    <property type="entry name" value="LRR_1"/>
    <property type="match status" value="4"/>
</dbReference>
<keyword evidence="10" id="KW-0808">Transferase</keyword>
<dbReference type="InterPro" id="IPR000719">
    <property type="entry name" value="Prot_kinase_dom"/>
</dbReference>
<evidence type="ECO:0000256" key="27">
    <source>
        <dbReference type="SAM" id="Phobius"/>
    </source>
</evidence>
<dbReference type="FunFam" id="3.30.200.20:FF:000432">
    <property type="entry name" value="LRR receptor-like serine/threonine-protein kinase EFR"/>
    <property type="match status" value="1"/>
</dbReference>
<dbReference type="PROSITE" id="PS50011">
    <property type="entry name" value="PROTEIN_KINASE_DOM"/>
    <property type="match status" value="1"/>
</dbReference>
<keyword evidence="19 29" id="KW-0675">Receptor</keyword>
<evidence type="ECO:0000256" key="10">
    <source>
        <dbReference type="ARBA" id="ARBA00022679"/>
    </source>
</evidence>
<protein>
    <recommendedName>
        <fullName evidence="25">Receptor kinase-like protein Xa21</fullName>
        <ecNumber evidence="5">2.7.11.1</ecNumber>
    </recommendedName>
</protein>
<keyword evidence="12" id="KW-0732">Signal</keyword>
<dbReference type="FunFam" id="3.80.10.10:FF:000101">
    <property type="entry name" value="LRR receptor-like serine/threonine-protein kinase ERECTA"/>
    <property type="match status" value="1"/>
</dbReference>
<dbReference type="InterPro" id="IPR051809">
    <property type="entry name" value="Plant_receptor-like_S/T_kinase"/>
</dbReference>
<dbReference type="GO" id="GO:0005524">
    <property type="term" value="F:ATP binding"/>
    <property type="evidence" value="ECO:0007669"/>
    <property type="project" value="UniProtKB-UniRule"/>
</dbReference>
<evidence type="ECO:0000256" key="1">
    <source>
        <dbReference type="ARBA" id="ARBA00004162"/>
    </source>
</evidence>
<evidence type="ECO:0000256" key="16">
    <source>
        <dbReference type="ARBA" id="ARBA00022840"/>
    </source>
</evidence>
<keyword evidence="16 26" id="KW-0067">ATP-binding</keyword>
<evidence type="ECO:0000256" key="4">
    <source>
        <dbReference type="ARBA" id="ARBA00008684"/>
    </source>
</evidence>
<evidence type="ECO:0000256" key="2">
    <source>
        <dbReference type="ARBA" id="ARBA00004389"/>
    </source>
</evidence>
<dbReference type="InterPro" id="IPR032675">
    <property type="entry name" value="LRR_dom_sf"/>
</dbReference>
<comment type="subcellular location">
    <subcellularLocation>
        <location evidence="1">Cell membrane</location>
        <topology evidence="1">Single-pass membrane protein</topology>
    </subcellularLocation>
    <subcellularLocation>
        <location evidence="2">Endoplasmic reticulum membrane</location>
        <topology evidence="2">Single-pass membrane protein</topology>
    </subcellularLocation>
    <subcellularLocation>
        <location evidence="3">Membrane</location>
        <topology evidence="3">Single-pass type I membrane protein</topology>
    </subcellularLocation>
</comment>
<dbReference type="Pfam" id="PF08263">
    <property type="entry name" value="LRRNT_2"/>
    <property type="match status" value="1"/>
</dbReference>
<dbReference type="Pfam" id="PF00069">
    <property type="entry name" value="Pkinase"/>
    <property type="match status" value="1"/>
</dbReference>
<keyword evidence="18 27" id="KW-0472">Membrane</keyword>
<dbReference type="SUPFAM" id="SSF56112">
    <property type="entry name" value="Protein kinase-like (PK-like)"/>
    <property type="match status" value="1"/>
</dbReference>
<keyword evidence="20" id="KW-0325">Glycoprotein</keyword>
<dbReference type="InterPro" id="IPR017441">
    <property type="entry name" value="Protein_kinase_ATP_BS"/>
</dbReference>
<evidence type="ECO:0000256" key="5">
    <source>
        <dbReference type="ARBA" id="ARBA00012513"/>
    </source>
</evidence>
<sequence length="1044" mass="113886">MENILPCSPNGKLFWCLADAILLYSVQFSNSTFTTAAAGVAVASSSHHSGKQTDGLSLLAFKDGIVGDPMGAFSSWNGSLHYCRWRGVTCGRRHPERVTALNLSSLRLSGSVSPSITNLSFLRMIDLSDNLLHGIIPLQFGALTRLRLLNLSHNGLGGVIPSNFTRRSQLEVITLRKNNLIGEIPVALGSLKKLAILDLSRNNISGAIPPALGNLSSNLFRVLALDGNELTGGIPTVLGHLANLQFFGVAENKLSGTVPPSLYNLSNIDTFQVSVNQLSGTLPSDLGTTLPKLRRFLVFRNGFQGRIPNSLSNASLLQVFEIGSNLFKGTIPDNLGILKQLNRFHVANNTLEAREPKDWNFLTSLTNCTHLISLVFPLNELGGELPRTIANLSSGLEVLLLGANQIWGTIPTGMENLRGLTRLSMSINQFTGRIPKVFGNLNNLVRLQLNGNQLSGEIPTELGNLTLLSELNLAANNLVGGIPTTVGRWQKLQKLTISDNSLNGSMPEELFTLLNLLEANLSNNSLEGSIPSSIGHLIQLHYLNISVNRLSGYLPTTLGDCQRMEQLYLYSNSFGGTIPTSLGQLRGIEVLDLSHNNMTGKIPESLENFKFLQYLNLSFNNFTGEVPKNGVFANASAISVRGNKWICGGISALRLPACPSQVEKKRKGSHSPKLIVFVSLAAAVCLILFFCFITFHRRMRKSKGNTPISNCPATIHEKISYHDLVKATDGFSHNNLIGRGSFGSVYRGVLDGDKIIAVKVLNIQRRGALKTFKSECEALRNIRHRNLVKIISVCSSIDFGGNDFKALVFEFLPNGSLEKWLYLEPEMEMRILDFAQRLCIAADVASALDYLHNQSHSPIVHCDLKPSNVLLDCNMTAHVGDFGLARFVPKTSSQNLDNHSSTIGLKGSIGYVAPEYGLGSPVSVSGDVYSFGILLLELFTARRPIDNMFKEGLCLQKFVAMALPDQAMDIIDPRLIPKAIPVQNAHSFSGPSMERMMECFVSLMQIGLNCTKESPRERMSMGAVLKEIHQIQEAYLGAASSIPS</sequence>
<dbReference type="Gene3D" id="3.80.10.10">
    <property type="entry name" value="Ribonuclease Inhibitor"/>
    <property type="match status" value="4"/>
</dbReference>
<dbReference type="PROSITE" id="PS00108">
    <property type="entry name" value="PROTEIN_KINASE_ST"/>
    <property type="match status" value="1"/>
</dbReference>
<keyword evidence="9" id="KW-0433">Leucine-rich repeat</keyword>
<dbReference type="EMBL" id="GDJX01020471">
    <property type="protein sequence ID" value="JAT47465.1"/>
    <property type="molecule type" value="Transcribed_RNA"/>
</dbReference>
<dbReference type="PROSITE" id="PS00107">
    <property type="entry name" value="PROTEIN_KINASE_ATP"/>
    <property type="match status" value="1"/>
</dbReference>
<evidence type="ECO:0000256" key="15">
    <source>
        <dbReference type="ARBA" id="ARBA00022777"/>
    </source>
</evidence>
<proteinExistence type="inferred from homology"/>
<evidence type="ECO:0000256" key="25">
    <source>
        <dbReference type="ARBA" id="ARBA00072040"/>
    </source>
</evidence>
<gene>
    <name evidence="29" type="primary">At3g47570_1</name>
    <name evidence="29" type="ORF">g.125618</name>
</gene>
<evidence type="ECO:0000256" key="11">
    <source>
        <dbReference type="ARBA" id="ARBA00022692"/>
    </source>
</evidence>
<keyword evidence="6" id="KW-1003">Cell membrane</keyword>